<evidence type="ECO:0000313" key="17">
    <source>
        <dbReference type="Proteomes" id="UP000716906"/>
    </source>
</evidence>
<protein>
    <submittedName>
        <fullName evidence="16">Histidine kinase</fullName>
    </submittedName>
</protein>
<evidence type="ECO:0000256" key="8">
    <source>
        <dbReference type="ARBA" id="ARBA00022840"/>
    </source>
</evidence>
<feature type="coiled-coil region" evidence="12">
    <location>
        <begin position="340"/>
        <end position="374"/>
    </location>
</feature>
<keyword evidence="2" id="KW-1003">Cell membrane</keyword>
<dbReference type="PROSITE" id="PS50885">
    <property type="entry name" value="HAMP"/>
    <property type="match status" value="1"/>
</dbReference>
<evidence type="ECO:0000256" key="5">
    <source>
        <dbReference type="ARBA" id="ARBA00022692"/>
    </source>
</evidence>
<dbReference type="Proteomes" id="UP000716906">
    <property type="component" value="Unassembled WGS sequence"/>
</dbReference>
<evidence type="ECO:0000313" key="16">
    <source>
        <dbReference type="EMBL" id="MBM6739072.1"/>
    </source>
</evidence>
<sequence>MKRERSFQRKLLPIILLLAAVPLFLFSIVALVSLRSILVDRYEEQVESDLGQSEKLMNITLDRYEAVLDAAASDEEFLDTAKKAAQGQELAGEDQEALYRQLERLARQSSGAAGAALLLENGGAFFFDQPDQTPKGSEWMEAAAGDWREQADKAGDFFYSSLSGEAFSEEDDKHVFGVFRRLPASPEGRQTGALALWLDAEVLRDTLAGERGIKSFVSDGEVIIAATESEDMGESPARASRGDYYIQSVIQQDTGWKITELYSLERYHYTLFSQLAFEVLIGVAVMAVLGAAAYLMSVPMVRAVRGIAAAMAAAREGDYSVRVEENPKSPYELNTIATGFNSLAEQTERLIRQLKQTAEEQKNAELQALEAQIDPHFLYNTLDTINWKAIEKDEMEISEMVGALADILRYSVINAGEESPIRSELYWLRQYVLLQQEKLGKEIQVTEEVPEGILNMKIHKLLLQPFVENSIRHGFRGKEGECCLKIRMTLEGGMLHIQLEDNGRGMAGTDLDRLEDEDRTRTWTGHVGVENVRKRLRLYYSDKAYLRFESQEGVFTRVHIYIPVPEGEVDVHEDRDRGGRGGHTQGDGGADTQTQSGL</sequence>
<evidence type="ECO:0000256" key="7">
    <source>
        <dbReference type="ARBA" id="ARBA00022777"/>
    </source>
</evidence>
<dbReference type="PANTHER" id="PTHR34220">
    <property type="entry name" value="SENSOR HISTIDINE KINASE YPDA"/>
    <property type="match status" value="1"/>
</dbReference>
<keyword evidence="17" id="KW-1185">Reference proteome</keyword>
<dbReference type="Pfam" id="PF02518">
    <property type="entry name" value="HATPase_c"/>
    <property type="match status" value="1"/>
</dbReference>
<keyword evidence="9 14" id="KW-1133">Transmembrane helix</keyword>
<dbReference type="InterPro" id="IPR036890">
    <property type="entry name" value="HATPase_C_sf"/>
</dbReference>
<dbReference type="Gene3D" id="6.10.340.10">
    <property type="match status" value="1"/>
</dbReference>
<evidence type="ECO:0000256" key="3">
    <source>
        <dbReference type="ARBA" id="ARBA00022553"/>
    </source>
</evidence>
<evidence type="ECO:0000256" key="12">
    <source>
        <dbReference type="SAM" id="Coils"/>
    </source>
</evidence>
<evidence type="ECO:0000256" key="10">
    <source>
        <dbReference type="ARBA" id="ARBA00023012"/>
    </source>
</evidence>
<feature type="region of interest" description="Disordered" evidence="13">
    <location>
        <begin position="569"/>
        <end position="598"/>
    </location>
</feature>
<dbReference type="Gene3D" id="3.30.565.10">
    <property type="entry name" value="Histidine kinase-like ATPase, C-terminal domain"/>
    <property type="match status" value="1"/>
</dbReference>
<name>A0ABS2EBP7_9FIRM</name>
<dbReference type="InterPro" id="IPR003660">
    <property type="entry name" value="HAMP_dom"/>
</dbReference>
<evidence type="ECO:0000256" key="13">
    <source>
        <dbReference type="SAM" id="MobiDB-lite"/>
    </source>
</evidence>
<keyword evidence="10" id="KW-0902">Two-component regulatory system</keyword>
<feature type="domain" description="HAMP" evidence="15">
    <location>
        <begin position="300"/>
        <end position="352"/>
    </location>
</feature>
<dbReference type="SUPFAM" id="SSF55874">
    <property type="entry name" value="ATPase domain of HSP90 chaperone/DNA topoisomerase II/histidine kinase"/>
    <property type="match status" value="1"/>
</dbReference>
<evidence type="ECO:0000259" key="15">
    <source>
        <dbReference type="PROSITE" id="PS50885"/>
    </source>
</evidence>
<keyword evidence="6" id="KW-0547">Nucleotide-binding</keyword>
<dbReference type="RefSeq" id="WP_138303778.1">
    <property type="nucleotide sequence ID" value="NZ_JACLYY010000015.1"/>
</dbReference>
<dbReference type="GO" id="GO:0016301">
    <property type="term" value="F:kinase activity"/>
    <property type="evidence" value="ECO:0007669"/>
    <property type="project" value="UniProtKB-KW"/>
</dbReference>
<keyword evidence="7 16" id="KW-0418">Kinase</keyword>
<dbReference type="InterPro" id="IPR010559">
    <property type="entry name" value="Sig_transdc_His_kin_internal"/>
</dbReference>
<organism evidence="16 17">
    <name type="scientific">Faecalicatena fissicatena</name>
    <dbReference type="NCBI Taxonomy" id="290055"/>
    <lineage>
        <taxon>Bacteria</taxon>
        <taxon>Bacillati</taxon>
        <taxon>Bacillota</taxon>
        <taxon>Clostridia</taxon>
        <taxon>Lachnospirales</taxon>
        <taxon>Lachnospiraceae</taxon>
        <taxon>Faecalicatena</taxon>
    </lineage>
</organism>
<comment type="subcellular location">
    <subcellularLocation>
        <location evidence="1">Cell membrane</location>
        <topology evidence="1">Multi-pass membrane protein</topology>
    </subcellularLocation>
</comment>
<feature type="transmembrane region" description="Helical" evidence="14">
    <location>
        <begin position="12"/>
        <end position="34"/>
    </location>
</feature>
<evidence type="ECO:0000256" key="14">
    <source>
        <dbReference type="SAM" id="Phobius"/>
    </source>
</evidence>
<dbReference type="Pfam" id="PF06580">
    <property type="entry name" value="His_kinase"/>
    <property type="match status" value="1"/>
</dbReference>
<keyword evidence="4" id="KW-0808">Transferase</keyword>
<keyword evidence="12" id="KW-0175">Coiled coil</keyword>
<gene>
    <name evidence="16" type="ORF">H7U36_13365</name>
</gene>
<feature type="compositionally biased region" description="Basic and acidic residues" evidence="13">
    <location>
        <begin position="569"/>
        <end position="579"/>
    </location>
</feature>
<dbReference type="SMART" id="SM00304">
    <property type="entry name" value="HAMP"/>
    <property type="match status" value="1"/>
</dbReference>
<dbReference type="EMBL" id="JACLYY010000015">
    <property type="protein sequence ID" value="MBM6739072.1"/>
    <property type="molecule type" value="Genomic_DNA"/>
</dbReference>
<dbReference type="PANTHER" id="PTHR34220:SF11">
    <property type="entry name" value="SENSOR PROTEIN KINASE HPTS"/>
    <property type="match status" value="1"/>
</dbReference>
<evidence type="ECO:0000256" key="6">
    <source>
        <dbReference type="ARBA" id="ARBA00022741"/>
    </source>
</evidence>
<evidence type="ECO:0000256" key="9">
    <source>
        <dbReference type="ARBA" id="ARBA00022989"/>
    </source>
</evidence>
<keyword evidence="11 14" id="KW-0472">Membrane</keyword>
<proteinExistence type="predicted"/>
<comment type="caution">
    <text evidence="16">The sequence shown here is derived from an EMBL/GenBank/DDBJ whole genome shotgun (WGS) entry which is preliminary data.</text>
</comment>
<evidence type="ECO:0000256" key="1">
    <source>
        <dbReference type="ARBA" id="ARBA00004651"/>
    </source>
</evidence>
<evidence type="ECO:0000256" key="2">
    <source>
        <dbReference type="ARBA" id="ARBA00022475"/>
    </source>
</evidence>
<accession>A0ABS2EBP7</accession>
<reference evidence="16 17" key="1">
    <citation type="journal article" date="2021" name="Sci. Rep.">
        <title>The distribution of antibiotic resistance genes in chicken gut microbiota commensals.</title>
        <authorList>
            <person name="Juricova H."/>
            <person name="Matiasovicova J."/>
            <person name="Kubasova T."/>
            <person name="Cejkova D."/>
            <person name="Rychlik I."/>
        </authorList>
    </citation>
    <scope>NUCLEOTIDE SEQUENCE [LARGE SCALE GENOMIC DNA]</scope>
    <source>
        <strain evidence="16 17">An773</strain>
    </source>
</reference>
<dbReference type="InterPro" id="IPR050640">
    <property type="entry name" value="Bact_2-comp_sensor_kinase"/>
</dbReference>
<dbReference type="InterPro" id="IPR003594">
    <property type="entry name" value="HATPase_dom"/>
</dbReference>
<keyword evidence="8" id="KW-0067">ATP-binding</keyword>
<evidence type="ECO:0000256" key="4">
    <source>
        <dbReference type="ARBA" id="ARBA00022679"/>
    </source>
</evidence>
<feature type="transmembrane region" description="Helical" evidence="14">
    <location>
        <begin position="275"/>
        <end position="295"/>
    </location>
</feature>
<keyword evidence="5 14" id="KW-0812">Transmembrane</keyword>
<keyword evidence="3" id="KW-0597">Phosphoprotein</keyword>
<evidence type="ECO:0000256" key="11">
    <source>
        <dbReference type="ARBA" id="ARBA00023136"/>
    </source>
</evidence>